<organism evidence="1 2">
    <name type="scientific">Pseudolycoriella hygida</name>
    <dbReference type="NCBI Taxonomy" id="35572"/>
    <lineage>
        <taxon>Eukaryota</taxon>
        <taxon>Metazoa</taxon>
        <taxon>Ecdysozoa</taxon>
        <taxon>Arthropoda</taxon>
        <taxon>Hexapoda</taxon>
        <taxon>Insecta</taxon>
        <taxon>Pterygota</taxon>
        <taxon>Neoptera</taxon>
        <taxon>Endopterygota</taxon>
        <taxon>Diptera</taxon>
        <taxon>Nematocera</taxon>
        <taxon>Sciaroidea</taxon>
        <taxon>Sciaridae</taxon>
        <taxon>Pseudolycoriella</taxon>
    </lineage>
</organism>
<sequence>MFSFEVDLEGDEEEELLDGVRWLCDVGIPGGGAGCEIVVSSKMGLVTVSGGNIIEFDSLLSITPTWALWLTLTLELFGEVFNC</sequence>
<keyword evidence="2" id="KW-1185">Reference proteome</keyword>
<reference evidence="1" key="1">
    <citation type="submission" date="2022-07" db="EMBL/GenBank/DDBJ databases">
        <authorList>
            <person name="Trinca V."/>
            <person name="Uliana J.V.C."/>
            <person name="Torres T.T."/>
            <person name="Ward R.J."/>
            <person name="Monesi N."/>
        </authorList>
    </citation>
    <scope>NUCLEOTIDE SEQUENCE</scope>
    <source>
        <strain evidence="1">HSMRA1968</strain>
        <tissue evidence="1">Whole embryos</tissue>
    </source>
</reference>
<proteinExistence type="predicted"/>
<dbReference type="Proteomes" id="UP001151699">
    <property type="component" value="Chromosome B"/>
</dbReference>
<name>A0A9Q0N3P6_9DIPT</name>
<evidence type="ECO:0000313" key="2">
    <source>
        <dbReference type="Proteomes" id="UP001151699"/>
    </source>
</evidence>
<dbReference type="AlphaFoldDB" id="A0A9Q0N3P6"/>
<evidence type="ECO:0000313" key="1">
    <source>
        <dbReference type="EMBL" id="KAJ6643023.1"/>
    </source>
</evidence>
<protein>
    <submittedName>
        <fullName evidence="1">Uncharacterized protein</fullName>
    </submittedName>
</protein>
<comment type="caution">
    <text evidence="1">The sequence shown here is derived from an EMBL/GenBank/DDBJ whole genome shotgun (WGS) entry which is preliminary data.</text>
</comment>
<gene>
    <name evidence="1" type="ORF">Bhyg_07979</name>
</gene>
<accession>A0A9Q0N3P6</accession>
<dbReference type="EMBL" id="WJQU01000002">
    <property type="protein sequence ID" value="KAJ6643023.1"/>
    <property type="molecule type" value="Genomic_DNA"/>
</dbReference>